<evidence type="ECO:0000256" key="3">
    <source>
        <dbReference type="SAM" id="MobiDB-lite"/>
    </source>
</evidence>
<dbReference type="Proteomes" id="UP000243197">
    <property type="component" value="Chromosome"/>
</dbReference>
<dbReference type="GO" id="GO:0015344">
    <property type="term" value="F:siderophore uptake transmembrane transporter activity"/>
    <property type="evidence" value="ECO:0007669"/>
    <property type="project" value="TreeGrafter"/>
</dbReference>
<comment type="subcellular location">
    <subcellularLocation>
        <location evidence="2">Cell outer membrane</location>
        <topology evidence="2">Multi-pass membrane protein</topology>
    </subcellularLocation>
</comment>
<keyword evidence="2" id="KW-0472">Membrane</keyword>
<dbReference type="OrthoDB" id="9768177at2"/>
<evidence type="ECO:0000256" key="1">
    <source>
        <dbReference type="ARBA" id="ARBA00022729"/>
    </source>
</evidence>
<feature type="domain" description="TonB-dependent receptor plug" evidence="5">
    <location>
        <begin position="117"/>
        <end position="224"/>
    </location>
</feature>
<dbReference type="InterPro" id="IPR012910">
    <property type="entry name" value="Plug_dom"/>
</dbReference>
<dbReference type="InterPro" id="IPR037066">
    <property type="entry name" value="Plug_dom_sf"/>
</dbReference>
<dbReference type="RefSeq" id="WP_096685538.1">
    <property type="nucleotide sequence ID" value="NZ_AP014564.1"/>
</dbReference>
<dbReference type="NCBIfam" id="TIGR04057">
    <property type="entry name" value="SusC_RagA_signa"/>
    <property type="match status" value="1"/>
</dbReference>
<evidence type="ECO:0000313" key="6">
    <source>
        <dbReference type="EMBL" id="BAV94499.1"/>
    </source>
</evidence>
<keyword evidence="2" id="KW-0813">Transport</keyword>
<dbReference type="NCBIfam" id="TIGR04056">
    <property type="entry name" value="OMP_RagA_SusC"/>
    <property type="match status" value="1"/>
</dbReference>
<dbReference type="InterPro" id="IPR008969">
    <property type="entry name" value="CarboxyPept-like_regulatory"/>
</dbReference>
<sequence>MRNSSLLMFLTTILTLQISFAQLRISGTVNSKEDNTISPLTGVSIVIKGGNKGVSSDLNGEFSIDAEKGDVLEFSFMGMKTVLFNVEKSDVITIDMIPDSDLLDEVVVMAYGSEKSKRELVGAVGTVGKKVIENQQVTSVARALQGSVPGLTMITSGGQPGSNPTIRIRGIASINASASPLYVVDGVPLTGNINTISSDQIESMTVLKDAASSAVYGSRAANGVILITTKKGTYNSPPKVSINTVIGGAIPAVKGFEFLSVKDYMELSWEGLRNSYLYTRDKTGSLIVNPKTTPRQAAQNATDNLISKLGYNPYGVNNPVGPNGKVLPTLNKPLWETDWEKAFYRKMPLRKDVSLSVSGGGDDSKYFVSANYLDTDGPVKTSNFERFATRLNLSSRVNDWLNFTVLSSFSGSHSNVPRQSGSKIANPMLWVNRVSSIYPLYARNDKGEIIEDDNGNPQYDYSNRRGKGANAQRPRSLTTNNKNPAGQFENDDVIHKRRHSTLNGIMDLRLYEGLHFKQNVSFTNYTLMEHDYDHYKYGDASRVGGRITEERHIHSKWNSISSLEYQKNFGLHNFDAKVINEFMHFTLNKITAEGERLLPEVKVLNGAVIPSGIGGAVKAEKA</sequence>
<feature type="chain" id="PRO_5012204604" evidence="4">
    <location>
        <begin position="22"/>
        <end position="622"/>
    </location>
</feature>
<keyword evidence="6" id="KW-0675">Receptor</keyword>
<dbReference type="SUPFAM" id="SSF49464">
    <property type="entry name" value="Carboxypeptidase regulatory domain-like"/>
    <property type="match status" value="1"/>
</dbReference>
<gene>
    <name evidence="6" type="ORF">JBKA6_0486</name>
</gene>
<keyword evidence="7" id="KW-1185">Reference proteome</keyword>
<evidence type="ECO:0000256" key="2">
    <source>
        <dbReference type="PROSITE-ProRule" id="PRU01360"/>
    </source>
</evidence>
<dbReference type="SUPFAM" id="SSF56935">
    <property type="entry name" value="Porins"/>
    <property type="match status" value="1"/>
</dbReference>
<keyword evidence="2" id="KW-1134">Transmembrane beta strand</keyword>
<keyword evidence="2" id="KW-0812">Transmembrane</keyword>
<name>A0A1J1E9B7_9FLAO</name>
<protein>
    <submittedName>
        <fullName evidence="6">TonB-dependent receptor</fullName>
    </submittedName>
</protein>
<keyword evidence="1 4" id="KW-0732">Signal</keyword>
<feature type="region of interest" description="Disordered" evidence="3">
    <location>
        <begin position="449"/>
        <end position="489"/>
    </location>
</feature>
<feature type="signal peptide" evidence="4">
    <location>
        <begin position="1"/>
        <end position="21"/>
    </location>
</feature>
<proteinExistence type="inferred from homology"/>
<reference evidence="6 7" key="1">
    <citation type="submission" date="2014-03" db="EMBL/GenBank/DDBJ databases">
        <title>complete genome sequence of Flavobacteriaceae bacterium JBKA-6.</title>
        <authorList>
            <person name="Takano T."/>
            <person name="Nakamura Y."/>
            <person name="Takuma S."/>
            <person name="Yasuike M."/>
            <person name="Matsuyama T."/>
            <person name="Sakai T."/>
            <person name="Fujiwara A."/>
            <person name="Kimoto K."/>
            <person name="Fukuda Y."/>
            <person name="Kondo H."/>
            <person name="Hirono I."/>
            <person name="Nakayasu C."/>
        </authorList>
    </citation>
    <scope>NUCLEOTIDE SEQUENCE [LARGE SCALE GENOMIC DNA]</scope>
    <source>
        <strain evidence="6 7">JBKA-6</strain>
    </source>
</reference>
<comment type="similarity">
    <text evidence="2">Belongs to the TonB-dependent receptor family.</text>
</comment>
<evidence type="ECO:0000313" key="7">
    <source>
        <dbReference type="Proteomes" id="UP000243197"/>
    </source>
</evidence>
<dbReference type="InterPro" id="IPR023996">
    <property type="entry name" value="TonB-dep_OMP_SusC/RagA"/>
</dbReference>
<organism evidence="6 7">
    <name type="scientific">Ichthyobacterium seriolicida</name>
    <dbReference type="NCBI Taxonomy" id="242600"/>
    <lineage>
        <taxon>Bacteria</taxon>
        <taxon>Pseudomonadati</taxon>
        <taxon>Bacteroidota</taxon>
        <taxon>Flavobacteriia</taxon>
        <taxon>Flavobacteriales</taxon>
        <taxon>Ichthyobacteriaceae</taxon>
        <taxon>Ichthyobacterium</taxon>
    </lineage>
</organism>
<dbReference type="InterPro" id="IPR023997">
    <property type="entry name" value="TonB-dep_OMP_SusC/RagA_CS"/>
</dbReference>
<dbReference type="PANTHER" id="PTHR30069:SF29">
    <property type="entry name" value="HEMOGLOBIN AND HEMOGLOBIN-HAPTOGLOBIN-BINDING PROTEIN 1-RELATED"/>
    <property type="match status" value="1"/>
</dbReference>
<keyword evidence="2" id="KW-0998">Cell outer membrane</keyword>
<evidence type="ECO:0000259" key="5">
    <source>
        <dbReference type="Pfam" id="PF07715"/>
    </source>
</evidence>
<dbReference type="GO" id="GO:0009279">
    <property type="term" value="C:cell outer membrane"/>
    <property type="evidence" value="ECO:0007669"/>
    <property type="project" value="UniProtKB-SubCell"/>
</dbReference>
<dbReference type="KEGG" id="ise:JBKA6_0486"/>
<dbReference type="GO" id="GO:0044718">
    <property type="term" value="P:siderophore transmembrane transport"/>
    <property type="evidence" value="ECO:0007669"/>
    <property type="project" value="TreeGrafter"/>
</dbReference>
<accession>A0A1J1E9B7</accession>
<dbReference type="EMBL" id="AP014564">
    <property type="protein sequence ID" value="BAV94499.1"/>
    <property type="molecule type" value="Genomic_DNA"/>
</dbReference>
<dbReference type="InterPro" id="IPR039426">
    <property type="entry name" value="TonB-dep_rcpt-like"/>
</dbReference>
<dbReference type="PROSITE" id="PS52016">
    <property type="entry name" value="TONB_DEPENDENT_REC_3"/>
    <property type="match status" value="1"/>
</dbReference>
<dbReference type="PANTHER" id="PTHR30069">
    <property type="entry name" value="TONB-DEPENDENT OUTER MEMBRANE RECEPTOR"/>
    <property type="match status" value="1"/>
</dbReference>
<dbReference type="Pfam" id="PF13715">
    <property type="entry name" value="CarbopepD_reg_2"/>
    <property type="match status" value="1"/>
</dbReference>
<feature type="compositionally biased region" description="Polar residues" evidence="3">
    <location>
        <begin position="473"/>
        <end position="484"/>
    </location>
</feature>
<dbReference type="Gene3D" id="2.170.130.10">
    <property type="entry name" value="TonB-dependent receptor, plug domain"/>
    <property type="match status" value="1"/>
</dbReference>
<dbReference type="AlphaFoldDB" id="A0A1J1E9B7"/>
<dbReference type="Pfam" id="PF07715">
    <property type="entry name" value="Plug"/>
    <property type="match status" value="1"/>
</dbReference>
<evidence type="ECO:0000256" key="4">
    <source>
        <dbReference type="SAM" id="SignalP"/>
    </source>
</evidence>